<dbReference type="SMART" id="SM00212">
    <property type="entry name" value="UBCc"/>
    <property type="match status" value="1"/>
</dbReference>
<evidence type="ECO:0000259" key="1">
    <source>
        <dbReference type="PROSITE" id="PS50127"/>
    </source>
</evidence>
<dbReference type="InterPro" id="IPR050113">
    <property type="entry name" value="Ub_conjugating_enzyme"/>
</dbReference>
<name>A0A813NNX7_9BILA</name>
<evidence type="ECO:0000313" key="2">
    <source>
        <dbReference type="EMBL" id="CAF0738139.1"/>
    </source>
</evidence>
<reference evidence="2" key="1">
    <citation type="submission" date="2021-02" db="EMBL/GenBank/DDBJ databases">
        <authorList>
            <person name="Nowell W R."/>
        </authorList>
    </citation>
    <scope>NUCLEOTIDE SEQUENCE</scope>
</reference>
<gene>
    <name evidence="2" type="ORF">RFH988_LOCUS570</name>
</gene>
<dbReference type="PANTHER" id="PTHR24067">
    <property type="entry name" value="UBIQUITIN-CONJUGATING ENZYME E2"/>
    <property type="match status" value="1"/>
</dbReference>
<dbReference type="Proteomes" id="UP000663882">
    <property type="component" value="Unassembled WGS sequence"/>
</dbReference>
<sequence>MVPSDIVNKWCMSRNQNQTSPVVSPAEPTMTLQKWASAYHFAKSSKLVLQLPSKTNGFTDYYVPASDVENMSKDEIQRYERKRWTSFTQYYFVRSLSMPITPKQAWVELSKLKLLGPNGNSPGIFIVDECPFQEEEAAAAAAKSGYDFIAGRVLPSAEIYKEGAYRLEMRFSNEYPMKPPLVRFTTPIYHVNVDKDGLVCIPIVMQKERWNATISLADIVKSIVDVIDHPKTDYAMSPEILKEYMENKTEYDSKAKEMVKNKALPRK</sequence>
<feature type="domain" description="UBC core" evidence="1">
    <location>
        <begin position="104"/>
        <end position="264"/>
    </location>
</feature>
<evidence type="ECO:0000313" key="3">
    <source>
        <dbReference type="Proteomes" id="UP000663882"/>
    </source>
</evidence>
<organism evidence="2 3">
    <name type="scientific">Rotaria sordida</name>
    <dbReference type="NCBI Taxonomy" id="392033"/>
    <lineage>
        <taxon>Eukaryota</taxon>
        <taxon>Metazoa</taxon>
        <taxon>Spiralia</taxon>
        <taxon>Gnathifera</taxon>
        <taxon>Rotifera</taxon>
        <taxon>Eurotatoria</taxon>
        <taxon>Bdelloidea</taxon>
        <taxon>Philodinida</taxon>
        <taxon>Philodinidae</taxon>
        <taxon>Rotaria</taxon>
    </lineage>
</organism>
<comment type="caution">
    <text evidence="2">The sequence shown here is derived from an EMBL/GenBank/DDBJ whole genome shotgun (WGS) entry which is preliminary data.</text>
</comment>
<dbReference type="PROSITE" id="PS50127">
    <property type="entry name" value="UBC_2"/>
    <property type="match status" value="1"/>
</dbReference>
<accession>A0A813NNX7</accession>
<dbReference type="Pfam" id="PF00179">
    <property type="entry name" value="UQ_con"/>
    <property type="match status" value="1"/>
</dbReference>
<dbReference type="AlphaFoldDB" id="A0A813NNX7"/>
<dbReference type="EMBL" id="CAJNOO010000009">
    <property type="protein sequence ID" value="CAF0738139.1"/>
    <property type="molecule type" value="Genomic_DNA"/>
</dbReference>
<proteinExistence type="predicted"/>
<dbReference type="InterPro" id="IPR016135">
    <property type="entry name" value="UBQ-conjugating_enzyme/RWD"/>
</dbReference>
<dbReference type="SUPFAM" id="SSF54495">
    <property type="entry name" value="UBC-like"/>
    <property type="match status" value="1"/>
</dbReference>
<protein>
    <recommendedName>
        <fullName evidence="1">UBC core domain-containing protein</fullName>
    </recommendedName>
</protein>
<dbReference type="OrthoDB" id="9978460at2759"/>
<dbReference type="Gene3D" id="3.10.110.10">
    <property type="entry name" value="Ubiquitin Conjugating Enzyme"/>
    <property type="match status" value="1"/>
</dbReference>
<dbReference type="InterPro" id="IPR000608">
    <property type="entry name" value="UBC"/>
</dbReference>